<evidence type="ECO:0000313" key="3">
    <source>
        <dbReference type="Proteomes" id="UP001396334"/>
    </source>
</evidence>
<organism evidence="2 3">
    <name type="scientific">Hibiscus sabdariffa</name>
    <name type="common">roselle</name>
    <dbReference type="NCBI Taxonomy" id="183260"/>
    <lineage>
        <taxon>Eukaryota</taxon>
        <taxon>Viridiplantae</taxon>
        <taxon>Streptophyta</taxon>
        <taxon>Embryophyta</taxon>
        <taxon>Tracheophyta</taxon>
        <taxon>Spermatophyta</taxon>
        <taxon>Magnoliopsida</taxon>
        <taxon>eudicotyledons</taxon>
        <taxon>Gunneridae</taxon>
        <taxon>Pentapetalae</taxon>
        <taxon>rosids</taxon>
        <taxon>malvids</taxon>
        <taxon>Malvales</taxon>
        <taxon>Malvaceae</taxon>
        <taxon>Malvoideae</taxon>
        <taxon>Hibiscus</taxon>
    </lineage>
</organism>
<dbReference type="PANTHER" id="PTHR11614">
    <property type="entry name" value="PHOSPHOLIPASE-RELATED"/>
    <property type="match status" value="1"/>
</dbReference>
<dbReference type="InterPro" id="IPR022742">
    <property type="entry name" value="Hydrolase_4"/>
</dbReference>
<feature type="domain" description="Serine aminopeptidase S33" evidence="1">
    <location>
        <begin position="37"/>
        <end position="271"/>
    </location>
</feature>
<keyword evidence="3" id="KW-1185">Reference proteome</keyword>
<evidence type="ECO:0000259" key="1">
    <source>
        <dbReference type="Pfam" id="PF12146"/>
    </source>
</evidence>
<dbReference type="Gene3D" id="3.40.50.1820">
    <property type="entry name" value="alpha/beta hydrolase"/>
    <property type="match status" value="1"/>
</dbReference>
<dbReference type="InterPro" id="IPR000073">
    <property type="entry name" value="AB_hydrolase_1"/>
</dbReference>
<protein>
    <recommendedName>
        <fullName evidence="1">Serine aminopeptidase S33 domain-containing protein</fullName>
    </recommendedName>
</protein>
<dbReference type="EMBL" id="JBBPBN010000042">
    <property type="protein sequence ID" value="KAK8997682.1"/>
    <property type="molecule type" value="Genomic_DNA"/>
</dbReference>
<sequence length="295" mass="33473">MEVYKEEHTVNSRGTLLFTCTWLPLSSPKALVFFCHAECGTRLAAAGYAAFGLDYEGHGKSNGPRCYIKSFQNIIDDCSDYFRSVCEKEQYKDKCRFLFGESMGGAVALLLHKNDPSFWNGAVLLAPMCKISEKLRPPKMVGKVLTKMEEFIPKWKIVPSKNVIDLAFKDPFKREMVRAFDSSVVLVEAVKNNKLIYQQKPRLKTALELLRTSISLERSLNEVTFPFLVLHGDADRVIDPEISKVLHEKARSSDKTIKLYPGMWHALMGEPHENVRIVFADITAWLDKRCDAATC</sequence>
<evidence type="ECO:0000313" key="2">
    <source>
        <dbReference type="EMBL" id="KAK8997682.1"/>
    </source>
</evidence>
<dbReference type="Pfam" id="PF12146">
    <property type="entry name" value="Hydrolase_4"/>
    <property type="match status" value="1"/>
</dbReference>
<reference evidence="2 3" key="1">
    <citation type="journal article" date="2024" name="G3 (Bethesda)">
        <title>Genome assembly of Hibiscus sabdariffa L. provides insights into metabolisms of medicinal natural products.</title>
        <authorList>
            <person name="Kim T."/>
        </authorList>
    </citation>
    <scope>NUCLEOTIDE SEQUENCE [LARGE SCALE GENOMIC DNA]</scope>
    <source>
        <strain evidence="2">TK-2024</strain>
        <tissue evidence="2">Old leaves</tissue>
    </source>
</reference>
<proteinExistence type="predicted"/>
<dbReference type="SUPFAM" id="SSF53474">
    <property type="entry name" value="alpha/beta-Hydrolases"/>
    <property type="match status" value="1"/>
</dbReference>
<dbReference type="InterPro" id="IPR051044">
    <property type="entry name" value="MAG_DAG_Lipase"/>
</dbReference>
<accession>A0ABR2QAU9</accession>
<gene>
    <name evidence="2" type="ORF">V6N11_012227</name>
</gene>
<comment type="caution">
    <text evidence="2">The sequence shown here is derived from an EMBL/GenBank/DDBJ whole genome shotgun (WGS) entry which is preliminary data.</text>
</comment>
<dbReference type="InterPro" id="IPR029058">
    <property type="entry name" value="AB_hydrolase_fold"/>
</dbReference>
<name>A0ABR2QAU9_9ROSI</name>
<dbReference type="Proteomes" id="UP001396334">
    <property type="component" value="Unassembled WGS sequence"/>
</dbReference>
<dbReference type="PRINTS" id="PR00111">
    <property type="entry name" value="ABHYDROLASE"/>
</dbReference>